<dbReference type="GO" id="GO:0016747">
    <property type="term" value="F:acyltransferase activity, transferring groups other than amino-acyl groups"/>
    <property type="evidence" value="ECO:0007669"/>
    <property type="project" value="InterPro"/>
</dbReference>
<gene>
    <name evidence="2" type="ORF">GCM10009090_06950</name>
</gene>
<accession>A0A919KGL5</accession>
<evidence type="ECO:0000259" key="1">
    <source>
        <dbReference type="PROSITE" id="PS51186"/>
    </source>
</evidence>
<comment type="caution">
    <text evidence="2">The sequence shown here is derived from an EMBL/GenBank/DDBJ whole genome shotgun (WGS) entry which is preliminary data.</text>
</comment>
<dbReference type="EMBL" id="BNBA01000004">
    <property type="protein sequence ID" value="GHH48652.1"/>
    <property type="molecule type" value="Genomic_DNA"/>
</dbReference>
<reference evidence="2" key="2">
    <citation type="submission" date="2020-09" db="EMBL/GenBank/DDBJ databases">
        <authorList>
            <person name="Sun Q."/>
            <person name="Ohkuma M."/>
        </authorList>
    </citation>
    <scope>NUCLEOTIDE SEQUENCE</scope>
    <source>
        <strain evidence="2">JCM 13306</strain>
    </source>
</reference>
<dbReference type="AlphaFoldDB" id="A0A919KGL5"/>
<feature type="domain" description="N-acetyltransferase" evidence="1">
    <location>
        <begin position="8"/>
        <end position="159"/>
    </location>
</feature>
<reference evidence="2" key="1">
    <citation type="journal article" date="2014" name="Int. J. Syst. Evol. Microbiol.">
        <title>Complete genome sequence of Corynebacterium casei LMG S-19264T (=DSM 44701T), isolated from a smear-ripened cheese.</title>
        <authorList>
            <consortium name="US DOE Joint Genome Institute (JGI-PGF)"/>
            <person name="Walter F."/>
            <person name="Albersmeier A."/>
            <person name="Kalinowski J."/>
            <person name="Ruckert C."/>
        </authorList>
    </citation>
    <scope>NUCLEOTIDE SEQUENCE</scope>
    <source>
        <strain evidence="2">JCM 13306</strain>
    </source>
</reference>
<protein>
    <submittedName>
        <fullName evidence="2">N-acetyltransferase</fullName>
    </submittedName>
</protein>
<keyword evidence="3" id="KW-1185">Reference proteome</keyword>
<evidence type="ECO:0000313" key="2">
    <source>
        <dbReference type="EMBL" id="GHH48652.1"/>
    </source>
</evidence>
<dbReference type="Pfam" id="PF00583">
    <property type="entry name" value="Acetyltransf_1"/>
    <property type="match status" value="1"/>
</dbReference>
<dbReference type="PROSITE" id="PS51186">
    <property type="entry name" value="GNAT"/>
    <property type="match status" value="1"/>
</dbReference>
<evidence type="ECO:0000313" key="3">
    <source>
        <dbReference type="Proteomes" id="UP000623958"/>
    </source>
</evidence>
<dbReference type="CDD" id="cd04301">
    <property type="entry name" value="NAT_SF"/>
    <property type="match status" value="1"/>
</dbReference>
<dbReference type="InterPro" id="IPR000182">
    <property type="entry name" value="GNAT_dom"/>
</dbReference>
<sequence>MNGAPVDILLRPERPEDAQAIEVVTLVAFMHAEHSRHTEQDIIAALRADGALAVSLVAEHEGYVVGHAAASPVTVSDGARGWYGLGPVSVGPGHQRRGIGSRLVGAVLDALREQGASGCVVLGEPAFYGRFGFAQEPDLVLPGVPAAYFQALAFGDRLPPMGEVEYHPAFSR</sequence>
<dbReference type="Proteomes" id="UP000623958">
    <property type="component" value="Unassembled WGS sequence"/>
</dbReference>
<dbReference type="InterPro" id="IPR016181">
    <property type="entry name" value="Acyl_CoA_acyltransferase"/>
</dbReference>
<dbReference type="RefSeq" id="WP_434028568.1">
    <property type="nucleotide sequence ID" value="NZ_BNBA01000004.1"/>
</dbReference>
<organism evidence="2 3">
    <name type="scientific">Xanthomonas boreopolis</name>
    <dbReference type="NCBI Taxonomy" id="86183"/>
    <lineage>
        <taxon>Bacteria</taxon>
        <taxon>Pseudomonadati</taxon>
        <taxon>Pseudomonadota</taxon>
        <taxon>Gammaproteobacteria</taxon>
        <taxon>Lysobacterales</taxon>
        <taxon>Lysobacteraceae</taxon>
        <taxon>Xanthomonas</taxon>
    </lineage>
</organism>
<dbReference type="SUPFAM" id="SSF55729">
    <property type="entry name" value="Acyl-CoA N-acyltransferases (Nat)"/>
    <property type="match status" value="1"/>
</dbReference>
<dbReference type="Gene3D" id="3.40.630.30">
    <property type="match status" value="1"/>
</dbReference>
<name>A0A919KGL5_9XANT</name>
<proteinExistence type="predicted"/>